<keyword evidence="4" id="KW-0272">Extracellular matrix</keyword>
<dbReference type="Proteomes" id="UP000000539">
    <property type="component" value="Chromosome 21"/>
</dbReference>
<dbReference type="Pfam" id="PF05507">
    <property type="entry name" value="MAGP"/>
    <property type="match status" value="1"/>
</dbReference>
<evidence type="ECO:0000256" key="2">
    <source>
        <dbReference type="ARBA" id="ARBA00005317"/>
    </source>
</evidence>
<dbReference type="OrthoDB" id="9947781at2759"/>
<evidence type="ECO:0000256" key="3">
    <source>
        <dbReference type="ARBA" id="ARBA00022525"/>
    </source>
</evidence>
<comment type="subcellular location">
    <subcellularLocation>
        <location evidence="1">Secreted</location>
        <location evidence="1">Extracellular space</location>
        <location evidence="1">Extracellular matrix</location>
    </subcellularLocation>
</comment>
<dbReference type="PANTHER" id="PTHR16485:SF3">
    <property type="entry name" value="MICROFIBRILLAR-ASSOCIATED PROTEIN 2"/>
    <property type="match status" value="1"/>
</dbReference>
<dbReference type="PANTHER" id="PTHR16485">
    <property type="entry name" value="MICROFIBRILLAR-ASSOCIATED PROTEIN 2"/>
    <property type="match status" value="1"/>
</dbReference>
<keyword evidence="11" id="KW-1185">Reference proteome</keyword>
<accession>A0A8V0Z788</accession>
<evidence type="ECO:0000313" key="10">
    <source>
        <dbReference type="Ensembl" id="ENSGALP00010029112.1"/>
    </source>
</evidence>
<reference evidence="10" key="3">
    <citation type="submission" date="2025-09" db="UniProtKB">
        <authorList>
            <consortium name="Ensembl"/>
        </authorList>
    </citation>
    <scope>IDENTIFICATION</scope>
    <source>
        <strain evidence="10">broiler</strain>
    </source>
</reference>
<reference evidence="10" key="2">
    <citation type="submission" date="2025-08" db="UniProtKB">
        <authorList>
            <consortium name="Ensembl"/>
        </authorList>
    </citation>
    <scope>IDENTIFICATION</scope>
    <source>
        <strain evidence="10">broiler</strain>
    </source>
</reference>
<evidence type="ECO:0000256" key="7">
    <source>
        <dbReference type="ARBA" id="ARBA00023180"/>
    </source>
</evidence>
<dbReference type="InterPro" id="IPR008673">
    <property type="entry name" value="MAGP"/>
</dbReference>
<evidence type="ECO:0000256" key="8">
    <source>
        <dbReference type="PROSITE-ProRule" id="PRU01005"/>
    </source>
</evidence>
<gene>
    <name evidence="10" type="primary">MFAP2</name>
</gene>
<name>A0A8V0Z788_CHICK</name>
<evidence type="ECO:0000313" key="11">
    <source>
        <dbReference type="Proteomes" id="UP000000539"/>
    </source>
</evidence>
<dbReference type="InterPro" id="IPR003582">
    <property type="entry name" value="ShKT_dom"/>
</dbReference>
<dbReference type="Ensembl" id="ENSGALT00010049249.1">
    <property type="protein sequence ID" value="ENSGALP00010029112.1"/>
    <property type="gene ID" value="ENSGALG00010020382.1"/>
</dbReference>
<dbReference type="GO" id="GO:0001527">
    <property type="term" value="C:microfibril"/>
    <property type="evidence" value="ECO:0000318"/>
    <property type="project" value="GO_Central"/>
</dbReference>
<evidence type="ECO:0000259" key="9">
    <source>
        <dbReference type="PROSITE" id="PS51670"/>
    </source>
</evidence>
<evidence type="ECO:0000256" key="5">
    <source>
        <dbReference type="ARBA" id="ARBA00022729"/>
    </source>
</evidence>
<evidence type="ECO:0000256" key="1">
    <source>
        <dbReference type="ARBA" id="ARBA00004498"/>
    </source>
</evidence>
<keyword evidence="7" id="KW-0325">Glycoprotein</keyword>
<proteinExistence type="evidence at protein level"/>
<organism evidence="10 11">
    <name type="scientific">Gallus gallus</name>
    <name type="common">Chicken</name>
    <dbReference type="NCBI Taxonomy" id="9031"/>
    <lineage>
        <taxon>Eukaryota</taxon>
        <taxon>Metazoa</taxon>
        <taxon>Chordata</taxon>
        <taxon>Craniata</taxon>
        <taxon>Vertebrata</taxon>
        <taxon>Euteleostomi</taxon>
        <taxon>Archelosauria</taxon>
        <taxon>Archosauria</taxon>
        <taxon>Dinosauria</taxon>
        <taxon>Saurischia</taxon>
        <taxon>Theropoda</taxon>
        <taxon>Coelurosauria</taxon>
        <taxon>Aves</taxon>
        <taxon>Neognathae</taxon>
        <taxon>Galloanserae</taxon>
        <taxon>Galliformes</taxon>
        <taxon>Phasianidae</taxon>
        <taxon>Phasianinae</taxon>
        <taxon>Gallus</taxon>
    </lineage>
</organism>
<reference evidence="10" key="1">
    <citation type="submission" date="2020-11" db="EMBL/GenBank/DDBJ databases">
        <title>Gallus gallus (Chicken) genome, bGalGal1, GRCg7b, maternal haplotype autosomes + Z &amp; W.</title>
        <authorList>
            <person name="Warren W."/>
            <person name="Formenti G."/>
            <person name="Fedrigo O."/>
            <person name="Haase B."/>
            <person name="Mountcastle J."/>
            <person name="Balacco J."/>
            <person name="Tracey A."/>
            <person name="Schneider V."/>
            <person name="Okimoto R."/>
            <person name="Cheng H."/>
            <person name="Hawken R."/>
            <person name="Howe K."/>
            <person name="Jarvis E.D."/>
        </authorList>
    </citation>
    <scope>NUCLEOTIDE SEQUENCE [LARGE SCALE GENOMIC DNA]</scope>
    <source>
        <strain evidence="10">Broiler</strain>
    </source>
</reference>
<protein>
    <submittedName>
        <fullName evidence="10">Microfibril associated protein 2</fullName>
    </submittedName>
</protein>
<keyword evidence="12" id="KW-1267">Proteomics identification</keyword>
<sequence length="296" mass="32926">MGPPLGPPRSACWPKCAYPTSVCANPNRLALPKPIGVGSQRLHYLQNWMGVDPQFPLSISGLGSPSHATKLPPGWTDGCIPNRCIVLVILLPTFTVFSLCPHPDCAVLLQLPPITMRALCLVLLGLPALLVQGQYSRFEGITYPEPVQYSQYDQQAEIQDYYDYHDVTPRTPEEQFRFQSQQQSQQEVVPAPTMAAVPETEPTEPGPLDCREEQYPCTRLYSVHKPCKQCLNEICFYSLRRVYVINKEICVRTVCAHEELLRADLCRDKFSKCGVMATSGLCQTVVTSCARSCGGC</sequence>
<comment type="similarity">
    <text evidence="2">Belongs to the MFAP family.</text>
</comment>
<dbReference type="AlphaFoldDB" id="A0A8V0Z788"/>
<evidence type="ECO:0007829" key="12">
    <source>
        <dbReference type="PeptideAtlas" id="A0A8V0Z788"/>
    </source>
</evidence>
<dbReference type="GeneTree" id="ENSGT00390000017736"/>
<dbReference type="PROSITE" id="PS51670">
    <property type="entry name" value="SHKT"/>
    <property type="match status" value="1"/>
</dbReference>
<evidence type="ECO:0000256" key="4">
    <source>
        <dbReference type="ARBA" id="ARBA00022530"/>
    </source>
</evidence>
<feature type="domain" description="ShKT" evidence="9">
    <location>
        <begin position="266"/>
        <end position="296"/>
    </location>
</feature>
<keyword evidence="5" id="KW-0732">Signal</keyword>
<keyword evidence="3" id="KW-0964">Secreted</keyword>
<dbReference type="GO" id="GO:0048048">
    <property type="term" value="P:embryonic eye morphogenesis"/>
    <property type="evidence" value="ECO:0000318"/>
    <property type="project" value="GO_Central"/>
</dbReference>
<evidence type="ECO:0000256" key="6">
    <source>
        <dbReference type="ARBA" id="ARBA00023157"/>
    </source>
</evidence>
<comment type="caution">
    <text evidence="8">Lacks conserved residue(s) required for the propagation of feature annotation.</text>
</comment>
<keyword evidence="6" id="KW-1015">Disulfide bond</keyword>
<dbReference type="GlyGen" id="A0A8V0Z788">
    <property type="glycosylation" value="1 site"/>
</dbReference>